<proteinExistence type="inferred from homology"/>
<evidence type="ECO:0000256" key="3">
    <source>
        <dbReference type="ARBA" id="ARBA00022723"/>
    </source>
</evidence>
<sequence length="419" mass="45043">MVNDAVVENVVEFDAFDLEHRANPYPRYRVLRETAPFCPVRLGAARVTVATTYAGCAAVLQGSEWGRGYADGLNPFRPGVAPGEVPGGSFLGMDPPDHTRLRALVSRAFTPRASLAETPFVRLVVDRLVAAAVDDGGLDVVAGLARPLSVAVMCRLLGVPVADAPSFLGWIQGIARGTDPDYLLSPADIVVRTACARDLGRYLFELVTVRRVAPRDDLVSRLVAIQRDQDVLTEVEIVELCALLLAAGLDTTANLVTNGVLALLRHPDQLELLRERPELMPAAVDEMLRYDPPSQFVTRVALADTTVGGQSFRRGDGVVVLSAAGHRDPAAFPDPDRFDVTRYAASPPARRHLGFALGLHYCLGAPLARIQAEAAIGTLLSRAGELRLATEDVEYRPNAALRGPASLLVNIKGDSDAHR</sequence>
<dbReference type="FunCoup" id="E3J561">
    <property type="interactions" value="28"/>
</dbReference>
<dbReference type="InterPro" id="IPR002397">
    <property type="entry name" value="Cyt_P450_B"/>
</dbReference>
<evidence type="ECO:0000256" key="5">
    <source>
        <dbReference type="ARBA" id="ARBA00023004"/>
    </source>
</evidence>
<dbReference type="STRING" id="298654.FraEuI1c_2626"/>
<dbReference type="GO" id="GO:0005506">
    <property type="term" value="F:iron ion binding"/>
    <property type="evidence" value="ECO:0007669"/>
    <property type="project" value="InterPro"/>
</dbReference>
<name>E3J561_PSEI1</name>
<dbReference type="Pfam" id="PF00067">
    <property type="entry name" value="p450"/>
    <property type="match status" value="1"/>
</dbReference>
<dbReference type="PANTHER" id="PTHR46696">
    <property type="entry name" value="P450, PUTATIVE (EUROFUNG)-RELATED"/>
    <property type="match status" value="1"/>
</dbReference>
<accession>E3J561</accession>
<dbReference type="KEGG" id="fri:FraEuI1c_2626"/>
<dbReference type="Proteomes" id="UP000002484">
    <property type="component" value="Chromosome"/>
</dbReference>
<keyword evidence="5" id="KW-0408">Iron</keyword>
<dbReference type="PANTHER" id="PTHR46696:SF1">
    <property type="entry name" value="CYTOCHROME P450 YJIB-RELATED"/>
    <property type="match status" value="1"/>
</dbReference>
<keyword evidence="8" id="KW-1185">Reference proteome</keyword>
<dbReference type="CDD" id="cd20625">
    <property type="entry name" value="CYP164-like"/>
    <property type="match status" value="1"/>
</dbReference>
<keyword evidence="3" id="KW-0479">Metal-binding</keyword>
<dbReference type="FunFam" id="1.10.630.10:FF:000018">
    <property type="entry name" value="Cytochrome P450 monooxygenase"/>
    <property type="match status" value="1"/>
</dbReference>
<evidence type="ECO:0000256" key="6">
    <source>
        <dbReference type="ARBA" id="ARBA00023033"/>
    </source>
</evidence>
<comment type="similarity">
    <text evidence="1">Belongs to the cytochrome P450 family.</text>
</comment>
<dbReference type="Gene3D" id="1.10.630.10">
    <property type="entry name" value="Cytochrome P450"/>
    <property type="match status" value="1"/>
</dbReference>
<dbReference type="InterPro" id="IPR001128">
    <property type="entry name" value="Cyt_P450"/>
</dbReference>
<dbReference type="GO" id="GO:0004497">
    <property type="term" value="F:monooxygenase activity"/>
    <property type="evidence" value="ECO:0007669"/>
    <property type="project" value="UniProtKB-KW"/>
</dbReference>
<evidence type="ECO:0000313" key="8">
    <source>
        <dbReference type="Proteomes" id="UP000002484"/>
    </source>
</evidence>
<protein>
    <submittedName>
        <fullName evidence="7">Cytochrome P450</fullName>
    </submittedName>
</protein>
<organism evidence="7 8">
    <name type="scientific">Pseudofrankia inefficax (strain DSM 45817 / CECT 9037 / DDB 130130 / EuI1c)</name>
    <name type="common">Frankia inefficax</name>
    <dbReference type="NCBI Taxonomy" id="298654"/>
    <lineage>
        <taxon>Bacteria</taxon>
        <taxon>Bacillati</taxon>
        <taxon>Actinomycetota</taxon>
        <taxon>Actinomycetes</taxon>
        <taxon>Frankiales</taxon>
        <taxon>Frankiaceae</taxon>
        <taxon>Pseudofrankia</taxon>
    </lineage>
</organism>
<reference evidence="7 8" key="1">
    <citation type="submission" date="2010-10" db="EMBL/GenBank/DDBJ databases">
        <title>Complete sequence of Frankia sp. EuI1c.</title>
        <authorList>
            <consortium name="US DOE Joint Genome Institute"/>
            <person name="Lucas S."/>
            <person name="Copeland A."/>
            <person name="Lapidus A."/>
            <person name="Cheng J.-F."/>
            <person name="Bruce D."/>
            <person name="Goodwin L."/>
            <person name="Pitluck S."/>
            <person name="Chertkov O."/>
            <person name="Detter J.C."/>
            <person name="Han C."/>
            <person name="Tapia R."/>
            <person name="Land M."/>
            <person name="Hauser L."/>
            <person name="Jeffries C."/>
            <person name="Kyrpides N."/>
            <person name="Ivanova N."/>
            <person name="Mikhailova N."/>
            <person name="Beauchemin N."/>
            <person name="Sen A."/>
            <person name="Sur S.A."/>
            <person name="Gtari M."/>
            <person name="Wall L."/>
            <person name="Tisa L."/>
            <person name="Woyke T."/>
        </authorList>
    </citation>
    <scope>NUCLEOTIDE SEQUENCE [LARGE SCALE GENOMIC DNA]</scope>
    <source>
        <strain evidence="8">DSM 45817 / CECT 9037 / EuI1c</strain>
    </source>
</reference>
<dbReference type="OrthoDB" id="3215747at2"/>
<dbReference type="HOGENOM" id="CLU_033716_2_0_11"/>
<dbReference type="GO" id="GO:0020037">
    <property type="term" value="F:heme binding"/>
    <property type="evidence" value="ECO:0007669"/>
    <property type="project" value="InterPro"/>
</dbReference>
<evidence type="ECO:0000313" key="7">
    <source>
        <dbReference type="EMBL" id="ADP80659.1"/>
    </source>
</evidence>
<dbReference type="AlphaFoldDB" id="E3J561"/>
<dbReference type="eggNOG" id="COG2124">
    <property type="taxonomic scope" value="Bacteria"/>
</dbReference>
<evidence type="ECO:0000256" key="1">
    <source>
        <dbReference type="ARBA" id="ARBA00010617"/>
    </source>
</evidence>
<dbReference type="RefSeq" id="WP_013423777.1">
    <property type="nucleotide sequence ID" value="NC_014666.1"/>
</dbReference>
<dbReference type="InParanoid" id="E3J561"/>
<dbReference type="PRINTS" id="PR00385">
    <property type="entry name" value="P450"/>
</dbReference>
<dbReference type="EMBL" id="CP002299">
    <property type="protein sequence ID" value="ADP80659.1"/>
    <property type="molecule type" value="Genomic_DNA"/>
</dbReference>
<keyword evidence="6" id="KW-0503">Monooxygenase</keyword>
<dbReference type="GO" id="GO:0016705">
    <property type="term" value="F:oxidoreductase activity, acting on paired donors, with incorporation or reduction of molecular oxygen"/>
    <property type="evidence" value="ECO:0007669"/>
    <property type="project" value="InterPro"/>
</dbReference>
<evidence type="ECO:0000256" key="2">
    <source>
        <dbReference type="ARBA" id="ARBA00022617"/>
    </source>
</evidence>
<keyword evidence="2" id="KW-0349">Heme</keyword>
<gene>
    <name evidence="7" type="ordered locus">FraEuI1c_2626</name>
</gene>
<keyword evidence="4" id="KW-0560">Oxidoreductase</keyword>
<dbReference type="PRINTS" id="PR00359">
    <property type="entry name" value="BP450"/>
</dbReference>
<dbReference type="InterPro" id="IPR036396">
    <property type="entry name" value="Cyt_P450_sf"/>
</dbReference>
<evidence type="ECO:0000256" key="4">
    <source>
        <dbReference type="ARBA" id="ARBA00023002"/>
    </source>
</evidence>
<dbReference type="SUPFAM" id="SSF48264">
    <property type="entry name" value="Cytochrome P450"/>
    <property type="match status" value="1"/>
</dbReference>